<protein>
    <submittedName>
        <fullName evidence="2">Uncharacterized protein</fullName>
    </submittedName>
</protein>
<gene>
    <name evidence="2" type="ORF">C3B51_20800</name>
</gene>
<comment type="caution">
    <text evidence="2">The sequence shown here is derived from an EMBL/GenBank/DDBJ whole genome shotgun (WGS) entry which is preliminary data.</text>
</comment>
<sequence>MNSNVYFETKVGFAVDQLIPVFPAALILYLLFRFPEFTKHVAGLLKTSTGNVLCGFSLVTCAVVLNSVFSYSKVASLRAVLDEKRYEVATGCVENYSSETSPTNYRTEKFSIKNIEFELSNFTPSRYFTGDDHTNNFITNGRCMEISYIRDDGENKILKIVQQTGS</sequence>
<feature type="transmembrane region" description="Helical" evidence="1">
    <location>
        <begin position="12"/>
        <end position="32"/>
    </location>
</feature>
<organism evidence="2 3">
    <name type="scientific">Pseudoalteromonas rubra</name>
    <dbReference type="NCBI Taxonomy" id="43658"/>
    <lineage>
        <taxon>Bacteria</taxon>
        <taxon>Pseudomonadati</taxon>
        <taxon>Pseudomonadota</taxon>
        <taxon>Gammaproteobacteria</taxon>
        <taxon>Alteromonadales</taxon>
        <taxon>Pseudoalteromonadaceae</taxon>
        <taxon>Pseudoalteromonas</taxon>
    </lineage>
</organism>
<accession>A0A4Q7DZL8</accession>
<dbReference type="Proteomes" id="UP000292345">
    <property type="component" value="Unassembled WGS sequence"/>
</dbReference>
<keyword evidence="1" id="KW-0812">Transmembrane</keyword>
<dbReference type="RefSeq" id="WP_130246266.1">
    <property type="nucleotide sequence ID" value="NZ_PPUZ01000079.1"/>
</dbReference>
<evidence type="ECO:0000313" key="2">
    <source>
        <dbReference type="EMBL" id="RZM73305.1"/>
    </source>
</evidence>
<evidence type="ECO:0000313" key="3">
    <source>
        <dbReference type="Proteomes" id="UP000292345"/>
    </source>
</evidence>
<dbReference type="EMBL" id="PPUZ01000079">
    <property type="protein sequence ID" value="RZM73305.1"/>
    <property type="molecule type" value="Genomic_DNA"/>
</dbReference>
<reference evidence="2 3" key="1">
    <citation type="submission" date="2018-01" db="EMBL/GenBank/DDBJ databases">
        <title>Co-occurrence of chitin degradation, pigmentation and bioactivity in marine Pseudoalteromonas.</title>
        <authorList>
            <person name="Paulsen S."/>
            <person name="Gram L."/>
            <person name="Machado H."/>
        </authorList>
    </citation>
    <scope>NUCLEOTIDE SEQUENCE [LARGE SCALE GENOMIC DNA]</scope>
    <source>
        <strain evidence="2 3">S1946</strain>
    </source>
</reference>
<feature type="transmembrane region" description="Helical" evidence="1">
    <location>
        <begin position="52"/>
        <end position="71"/>
    </location>
</feature>
<dbReference type="AlphaFoldDB" id="A0A4Q7DZL8"/>
<proteinExistence type="predicted"/>
<evidence type="ECO:0000256" key="1">
    <source>
        <dbReference type="SAM" id="Phobius"/>
    </source>
</evidence>
<keyword evidence="1" id="KW-1133">Transmembrane helix</keyword>
<keyword evidence="1" id="KW-0472">Membrane</keyword>
<name>A0A4Q7DZL8_9GAMM</name>